<keyword evidence="1" id="KW-0472">Membrane</keyword>
<evidence type="ECO:0000313" key="2">
    <source>
        <dbReference type="EMBL" id="AKT42639.1"/>
    </source>
</evidence>
<accession>A0A0K1EPA1</accession>
<organism evidence="2 3">
    <name type="scientific">Chondromyces crocatus</name>
    <dbReference type="NCBI Taxonomy" id="52"/>
    <lineage>
        <taxon>Bacteria</taxon>
        <taxon>Pseudomonadati</taxon>
        <taxon>Myxococcota</taxon>
        <taxon>Polyangia</taxon>
        <taxon>Polyangiales</taxon>
        <taxon>Polyangiaceae</taxon>
        <taxon>Chondromyces</taxon>
    </lineage>
</organism>
<feature type="transmembrane region" description="Helical" evidence="1">
    <location>
        <begin position="137"/>
        <end position="156"/>
    </location>
</feature>
<keyword evidence="3" id="KW-1185">Reference proteome</keyword>
<sequence length="278" mass="29370">MIFRLLVALPLLLVLLLAGVSTLLPDPSSRATLMMWAQEGGKALGVAGALAAALAFERGDYLRRAWGLQAAYMLLILRDAVLMRLPPGTEILGLSVKAWDGGVVALANMAGVAAAWMMARAWEEAGFEMPAPRSRKILVGGAALVLALVFMGKPLAKDVQALLAGDYAEITAVISSVADMLATSLIAPVLLTVLAMRGGVLAWPWGMFTASMVCWLFFDAASLILGVESRHSGTWEYVARDSFRVLACLYACAAGLAQRAAISPPQLADDGELEPVEG</sequence>
<reference evidence="2 3" key="1">
    <citation type="submission" date="2015-07" db="EMBL/GenBank/DDBJ databases">
        <title>Genome analysis of myxobacterium Chondromyces crocatus Cm c5 reveals a high potential for natural compound synthesis and the genetic basis for the loss of fruiting body formation.</title>
        <authorList>
            <person name="Zaburannyi N."/>
            <person name="Bunk B."/>
            <person name="Maier J."/>
            <person name="Overmann J."/>
            <person name="Mueller R."/>
        </authorList>
    </citation>
    <scope>NUCLEOTIDE SEQUENCE [LARGE SCALE GENOMIC DNA]</scope>
    <source>
        <strain evidence="2 3">Cm c5</strain>
    </source>
</reference>
<keyword evidence="1" id="KW-1133">Transmembrane helix</keyword>
<dbReference type="RefSeq" id="WP_050434232.1">
    <property type="nucleotide sequence ID" value="NZ_CP012159.1"/>
</dbReference>
<evidence type="ECO:0000256" key="1">
    <source>
        <dbReference type="SAM" id="Phobius"/>
    </source>
</evidence>
<evidence type="ECO:0000313" key="3">
    <source>
        <dbReference type="Proteomes" id="UP000067626"/>
    </source>
</evidence>
<feature type="transmembrane region" description="Helical" evidence="1">
    <location>
        <begin position="202"/>
        <end position="225"/>
    </location>
</feature>
<protein>
    <submittedName>
        <fullName evidence="2">Uncharacterized protein</fullName>
    </submittedName>
</protein>
<dbReference type="Proteomes" id="UP000067626">
    <property type="component" value="Chromosome"/>
</dbReference>
<dbReference type="KEGG" id="ccro:CMC5_068660"/>
<dbReference type="EMBL" id="CP012159">
    <property type="protein sequence ID" value="AKT42639.1"/>
    <property type="molecule type" value="Genomic_DNA"/>
</dbReference>
<dbReference type="OrthoDB" id="5381075at2"/>
<proteinExistence type="predicted"/>
<gene>
    <name evidence="2" type="ORF">CMC5_068660</name>
</gene>
<name>A0A0K1EPA1_CHOCO</name>
<feature type="transmembrane region" description="Helical" evidence="1">
    <location>
        <begin position="98"/>
        <end position="117"/>
    </location>
</feature>
<feature type="transmembrane region" description="Helical" evidence="1">
    <location>
        <begin position="177"/>
        <end position="196"/>
    </location>
</feature>
<keyword evidence="1" id="KW-0812">Transmembrane</keyword>
<dbReference type="AlphaFoldDB" id="A0A0K1EPA1"/>
<dbReference type="STRING" id="52.CMC5_068660"/>